<dbReference type="Proteomes" id="UP000785679">
    <property type="component" value="Unassembled WGS sequence"/>
</dbReference>
<evidence type="ECO:0000256" key="1">
    <source>
        <dbReference type="SAM" id="Coils"/>
    </source>
</evidence>
<dbReference type="AlphaFoldDB" id="A0A8J8NNP4"/>
<protein>
    <submittedName>
        <fullName evidence="3">Uncharacterized protein</fullName>
    </submittedName>
</protein>
<gene>
    <name evidence="3" type="ORF">FGO68_gene13199</name>
</gene>
<keyword evidence="4" id="KW-1185">Reference proteome</keyword>
<reference evidence="3" key="1">
    <citation type="submission" date="2019-06" db="EMBL/GenBank/DDBJ databases">
        <authorList>
            <person name="Zheng W."/>
        </authorList>
    </citation>
    <scope>NUCLEOTIDE SEQUENCE</scope>
    <source>
        <strain evidence="3">QDHG01</strain>
    </source>
</reference>
<proteinExistence type="predicted"/>
<feature type="coiled-coil region" evidence="1">
    <location>
        <begin position="179"/>
        <end position="245"/>
    </location>
</feature>
<dbReference type="EMBL" id="RRYP01010041">
    <property type="protein sequence ID" value="TNV78653.1"/>
    <property type="molecule type" value="Genomic_DNA"/>
</dbReference>
<organism evidence="3 4">
    <name type="scientific">Halteria grandinella</name>
    <dbReference type="NCBI Taxonomy" id="5974"/>
    <lineage>
        <taxon>Eukaryota</taxon>
        <taxon>Sar</taxon>
        <taxon>Alveolata</taxon>
        <taxon>Ciliophora</taxon>
        <taxon>Intramacronucleata</taxon>
        <taxon>Spirotrichea</taxon>
        <taxon>Stichotrichia</taxon>
        <taxon>Sporadotrichida</taxon>
        <taxon>Halteriidae</taxon>
        <taxon>Halteria</taxon>
    </lineage>
</organism>
<sequence>MEPQDQGNCANLCLSDLKQYIGDYHTSLAIHEQNKIRQPADRFQKRLCDSFIDFLYDLIKMGIDSNLTEEIKGLACAHNLVTQSGVEEVRNTEEESRLRREVNDLNQRLQSSTQSQERISKEKEELLKKVRSLESDVNMYLAKSLMYDEDASESKRLIEEETTRTKKATENLLKVHGDFTNAQKNYQLLKEKYDQMSDQHTNTIAELKLAKQKLISEKQVLQTSYDKLKEQLEAKISELNRFQQLRPNQADGIRSQPAPLNLSMSLPIPNIAQRQAAAAPIQGSARDDLNSSQNLKPDSNLSQRFSNVCLQIYIKSKVLPPYVSSASQKFKLHKQFAPNEFRDYGATFRTLQTQIFLVAVPAKESTQFQANQFVCVHLDLADFNWRDMTVFMYKAKNQLFVIEPLNGVGLPPYVKQSMEVEVKFSNKKFEIVMQKKGDIKTLWNIDLSNAFDMYTLN</sequence>
<comment type="caution">
    <text evidence="3">The sequence shown here is derived from an EMBL/GenBank/DDBJ whole genome shotgun (WGS) entry which is preliminary data.</text>
</comment>
<keyword evidence="1" id="KW-0175">Coiled coil</keyword>
<name>A0A8J8NNP4_HALGN</name>
<evidence type="ECO:0000313" key="3">
    <source>
        <dbReference type="EMBL" id="TNV78653.1"/>
    </source>
</evidence>
<feature type="region of interest" description="Disordered" evidence="2">
    <location>
        <begin position="277"/>
        <end position="298"/>
    </location>
</feature>
<evidence type="ECO:0000256" key="2">
    <source>
        <dbReference type="SAM" id="MobiDB-lite"/>
    </source>
</evidence>
<feature type="coiled-coil region" evidence="1">
    <location>
        <begin position="95"/>
        <end position="143"/>
    </location>
</feature>
<accession>A0A8J8NNP4</accession>
<evidence type="ECO:0000313" key="4">
    <source>
        <dbReference type="Proteomes" id="UP000785679"/>
    </source>
</evidence>